<evidence type="ECO:0000256" key="1">
    <source>
        <dbReference type="ARBA" id="ARBA00023002"/>
    </source>
</evidence>
<dbReference type="EMBL" id="JBAKAP010000001">
    <property type="protein sequence ID" value="MEL0615336.1"/>
    <property type="molecule type" value="Genomic_DNA"/>
</dbReference>
<evidence type="ECO:0000313" key="5">
    <source>
        <dbReference type="EMBL" id="MEL0615336.1"/>
    </source>
</evidence>
<organism evidence="5 6">
    <name type="scientific">Cobetia marina</name>
    <name type="common">Deleya marina</name>
    <dbReference type="NCBI Taxonomy" id="28258"/>
    <lineage>
        <taxon>Bacteria</taxon>
        <taxon>Pseudomonadati</taxon>
        <taxon>Pseudomonadota</taxon>
        <taxon>Gammaproteobacteria</taxon>
        <taxon>Oceanospirillales</taxon>
        <taxon>Halomonadaceae</taxon>
        <taxon>Cobetia</taxon>
    </lineage>
</organism>
<dbReference type="PROSITE" id="PS00687">
    <property type="entry name" value="ALDEHYDE_DEHYDR_GLU"/>
    <property type="match status" value="1"/>
</dbReference>
<proteinExistence type="inferred from homology"/>
<dbReference type="InterPro" id="IPR016161">
    <property type="entry name" value="Ald_DH/histidinol_DH"/>
</dbReference>
<feature type="active site" evidence="2">
    <location>
        <position position="276"/>
    </location>
</feature>
<accession>A0ABU9GA45</accession>
<dbReference type="Proteomes" id="UP001378242">
    <property type="component" value="Unassembled WGS sequence"/>
</dbReference>
<dbReference type="Gene3D" id="3.40.309.10">
    <property type="entry name" value="Aldehyde Dehydrogenase, Chain A, domain 2"/>
    <property type="match status" value="1"/>
</dbReference>
<name>A0ABU9GA45_COBMA</name>
<dbReference type="InterPro" id="IPR016160">
    <property type="entry name" value="Ald_DH_CS_CYS"/>
</dbReference>
<dbReference type="RefSeq" id="WP_341541608.1">
    <property type="nucleotide sequence ID" value="NZ_JBAKAP010000001.1"/>
</dbReference>
<dbReference type="InterPro" id="IPR029510">
    <property type="entry name" value="Ald_DH_CS_GLU"/>
</dbReference>
<comment type="caution">
    <text evidence="5">The sequence shown here is derived from an EMBL/GenBank/DDBJ whole genome shotgun (WGS) entry which is preliminary data.</text>
</comment>
<evidence type="ECO:0000256" key="2">
    <source>
        <dbReference type="PROSITE-ProRule" id="PRU10007"/>
    </source>
</evidence>
<keyword evidence="1 3" id="KW-0560">Oxidoreductase</keyword>
<dbReference type="SUPFAM" id="SSF53720">
    <property type="entry name" value="ALDH-like"/>
    <property type="match status" value="1"/>
</dbReference>
<dbReference type="CDD" id="cd07112">
    <property type="entry name" value="ALDH_GABALDH-PuuC"/>
    <property type="match status" value="1"/>
</dbReference>
<dbReference type="PANTHER" id="PTHR11699">
    <property type="entry name" value="ALDEHYDE DEHYDROGENASE-RELATED"/>
    <property type="match status" value="1"/>
</dbReference>
<dbReference type="InterPro" id="IPR016162">
    <property type="entry name" value="Ald_DH_N"/>
</dbReference>
<feature type="domain" description="Aldehyde dehydrogenase" evidence="4">
    <location>
        <begin position="37"/>
        <end position="503"/>
    </location>
</feature>
<dbReference type="InterPro" id="IPR016163">
    <property type="entry name" value="Ald_DH_C"/>
</dbReference>
<evidence type="ECO:0000259" key="4">
    <source>
        <dbReference type="Pfam" id="PF00171"/>
    </source>
</evidence>
<keyword evidence="6" id="KW-1185">Reference proteome</keyword>
<dbReference type="InterPro" id="IPR015590">
    <property type="entry name" value="Aldehyde_DH_dom"/>
</dbReference>
<evidence type="ECO:0000313" key="6">
    <source>
        <dbReference type="Proteomes" id="UP001378242"/>
    </source>
</evidence>
<evidence type="ECO:0000256" key="3">
    <source>
        <dbReference type="RuleBase" id="RU003345"/>
    </source>
</evidence>
<reference evidence="5 6" key="1">
    <citation type="submission" date="2024-02" db="EMBL/GenBank/DDBJ databases">
        <title>Bacteria isolated from the canopy kelp, Nereocystis luetkeana.</title>
        <authorList>
            <person name="Pfister C.A."/>
            <person name="Younker I.T."/>
            <person name="Light S.H."/>
        </authorList>
    </citation>
    <scope>NUCLEOTIDE SEQUENCE [LARGE SCALE GENOMIC DNA]</scope>
    <source>
        <strain evidence="5 6">TI.5.07</strain>
    </source>
</reference>
<protein>
    <submittedName>
        <fullName evidence="5">Aldehyde dehydrogenase</fullName>
    </submittedName>
</protein>
<gene>
    <name evidence="5" type="ORF">V6243_00735</name>
</gene>
<comment type="similarity">
    <text evidence="3">Belongs to the aldehyde dehydrogenase family.</text>
</comment>
<dbReference type="PROSITE" id="PS00070">
    <property type="entry name" value="ALDEHYDE_DEHYDR_CYS"/>
    <property type="match status" value="1"/>
</dbReference>
<dbReference type="Gene3D" id="3.40.605.10">
    <property type="entry name" value="Aldehyde Dehydrogenase, Chain A, domain 1"/>
    <property type="match status" value="1"/>
</dbReference>
<dbReference type="Pfam" id="PF00171">
    <property type="entry name" value="Aldedh"/>
    <property type="match status" value="1"/>
</dbReference>
<sequence length="510" mass="54497">MSTATASTTAAPLTHADWQQRAAALTFETRAFIDGAYVESTGCDTFPAWNPATGDVLAHVTACTEQDIDRAVMAARRAFDSGVWSRQSPQARKAVLQRFSQLIREHAEELALLQTLEMGKPIGDSLGFDLAETARSVAWYAEAIDKHYDEIAPTGENVHATITREALGVVAAVVPWNFPLMIASWKFAPALALGNSVVLKPAESSSLSALRLAALADEAGLPAGVFNVTPGLGAVAGQALGLHMEVDALAFTGSTATGKRFMRYASDSNLKRVWLECGGKSPHIVFADCPDLDLAARAAADAIFINQGEVCIAGSRLYVDEAIFDDFMPRLIACARAMPAGDPLDPATRMGALVSADHHEKVLGFVETALSEGMTLHQGGRAIAPSDATAGGWYLEPTIVEGGQNSTVMREEIFGPVLGVTRFNGEEEAIELANDSIYGLGAGLWTRDLARAHRVSRRLKAGLVWVNCYADGDISVPFGGVKQSGFGRDKSLHALDKYSDLKTTWINLAY</sequence>